<keyword evidence="2" id="KW-1185">Reference proteome</keyword>
<dbReference type="EMBL" id="SWKV01000062">
    <property type="protein sequence ID" value="KAF3034991.1"/>
    <property type="molecule type" value="Genomic_DNA"/>
</dbReference>
<name>A0A9P5BXQ7_9PLEO</name>
<accession>A0A9P5BXQ7</accession>
<dbReference type="Proteomes" id="UP000758155">
    <property type="component" value="Unassembled WGS sequence"/>
</dbReference>
<evidence type="ECO:0000313" key="1">
    <source>
        <dbReference type="EMBL" id="KAF3034991.1"/>
    </source>
</evidence>
<gene>
    <name evidence="1" type="ORF">E8E12_002253</name>
</gene>
<dbReference type="OrthoDB" id="3880401at2759"/>
<proteinExistence type="predicted"/>
<protein>
    <submittedName>
        <fullName evidence="1">Uncharacterized protein</fullName>
    </submittedName>
</protein>
<comment type="caution">
    <text evidence="1">The sequence shown here is derived from an EMBL/GenBank/DDBJ whole genome shotgun (WGS) entry which is preliminary data.</text>
</comment>
<sequence length="168" mass="18622">MASENLYVVKRTCHSPSHATEPIFDIALPATFANLEAAKLEAKSVLFNEGYEKEFFSTYDINDGKGPWSHGDGIVVYATGASGEVLKVEIDTVINLSGLESDARGRVLPPLYHVLQTIIDYNKDRSGSQRNSIVEGSYRDLKLARKQALQVLLDESVTKDSFAEYDDF</sequence>
<organism evidence="1 2">
    <name type="scientific">Didymella heteroderae</name>
    <dbReference type="NCBI Taxonomy" id="1769908"/>
    <lineage>
        <taxon>Eukaryota</taxon>
        <taxon>Fungi</taxon>
        <taxon>Dikarya</taxon>
        <taxon>Ascomycota</taxon>
        <taxon>Pezizomycotina</taxon>
        <taxon>Dothideomycetes</taxon>
        <taxon>Pleosporomycetidae</taxon>
        <taxon>Pleosporales</taxon>
        <taxon>Pleosporineae</taxon>
        <taxon>Didymellaceae</taxon>
        <taxon>Didymella</taxon>
    </lineage>
</organism>
<dbReference type="AlphaFoldDB" id="A0A9P5BXQ7"/>
<evidence type="ECO:0000313" key="2">
    <source>
        <dbReference type="Proteomes" id="UP000758155"/>
    </source>
</evidence>
<reference evidence="1" key="1">
    <citation type="submission" date="2019-04" db="EMBL/GenBank/DDBJ databases">
        <title>Sequencing of skin fungus with MAO and IRED activity.</title>
        <authorList>
            <person name="Marsaioli A.J."/>
            <person name="Bonatto J.M.C."/>
            <person name="Reis Junior O."/>
        </authorList>
    </citation>
    <scope>NUCLEOTIDE SEQUENCE</scope>
    <source>
        <strain evidence="1">28M1</strain>
    </source>
</reference>